<dbReference type="Gene3D" id="3.30.450.40">
    <property type="match status" value="1"/>
</dbReference>
<keyword evidence="3" id="KW-0804">Transcription</keyword>
<dbReference type="InterPro" id="IPR036388">
    <property type="entry name" value="WH-like_DNA-bd_sf"/>
</dbReference>
<keyword evidence="2" id="KW-0238">DNA-binding</keyword>
<dbReference type="AlphaFoldDB" id="A0A848L5M8"/>
<evidence type="ECO:0000259" key="4">
    <source>
        <dbReference type="PROSITE" id="PS50043"/>
    </source>
</evidence>
<proteinExistence type="predicted"/>
<evidence type="ECO:0000256" key="1">
    <source>
        <dbReference type="ARBA" id="ARBA00023015"/>
    </source>
</evidence>
<evidence type="ECO:0000313" key="5">
    <source>
        <dbReference type="EMBL" id="NMO03953.1"/>
    </source>
</evidence>
<comment type="caution">
    <text evidence="5">The sequence shown here is derived from an EMBL/GenBank/DDBJ whole genome shotgun (WGS) entry which is preliminary data.</text>
</comment>
<dbReference type="PRINTS" id="PR00038">
    <property type="entry name" value="HTHLUXR"/>
</dbReference>
<dbReference type="EMBL" id="JABBNB010000029">
    <property type="protein sequence ID" value="NMO03953.1"/>
    <property type="molecule type" value="Genomic_DNA"/>
</dbReference>
<dbReference type="RefSeq" id="WP_170196460.1">
    <property type="nucleotide sequence ID" value="NZ_JABBNB010000029.1"/>
</dbReference>
<dbReference type="InterPro" id="IPR016032">
    <property type="entry name" value="Sig_transdc_resp-reg_C-effctor"/>
</dbReference>
<dbReference type="Gene3D" id="1.10.10.10">
    <property type="entry name" value="Winged helix-like DNA-binding domain superfamily/Winged helix DNA-binding domain"/>
    <property type="match status" value="1"/>
</dbReference>
<dbReference type="InterPro" id="IPR000792">
    <property type="entry name" value="Tscrpt_reg_LuxR_C"/>
</dbReference>
<dbReference type="PROSITE" id="PS00622">
    <property type="entry name" value="HTH_LUXR_1"/>
    <property type="match status" value="1"/>
</dbReference>
<dbReference type="PROSITE" id="PS50043">
    <property type="entry name" value="HTH_LUXR_2"/>
    <property type="match status" value="1"/>
</dbReference>
<gene>
    <name evidence="5" type="ORF">HH308_22315</name>
</gene>
<keyword evidence="6" id="KW-1185">Reference proteome</keyword>
<organism evidence="5 6">
    <name type="scientific">Gordonia asplenii</name>
    <dbReference type="NCBI Taxonomy" id="2725283"/>
    <lineage>
        <taxon>Bacteria</taxon>
        <taxon>Bacillati</taxon>
        <taxon>Actinomycetota</taxon>
        <taxon>Actinomycetes</taxon>
        <taxon>Mycobacteriales</taxon>
        <taxon>Gordoniaceae</taxon>
        <taxon>Gordonia</taxon>
    </lineage>
</organism>
<dbReference type="GO" id="GO:0006355">
    <property type="term" value="P:regulation of DNA-templated transcription"/>
    <property type="evidence" value="ECO:0007669"/>
    <property type="project" value="InterPro"/>
</dbReference>
<dbReference type="SMART" id="SM00421">
    <property type="entry name" value="HTH_LUXR"/>
    <property type="match status" value="1"/>
</dbReference>
<dbReference type="PANTHER" id="PTHR44688">
    <property type="entry name" value="DNA-BINDING TRANSCRIPTIONAL ACTIVATOR DEVR_DOSR"/>
    <property type="match status" value="1"/>
</dbReference>
<dbReference type="Pfam" id="PF00196">
    <property type="entry name" value="GerE"/>
    <property type="match status" value="1"/>
</dbReference>
<evidence type="ECO:0000256" key="2">
    <source>
        <dbReference type="ARBA" id="ARBA00023125"/>
    </source>
</evidence>
<keyword evidence="1" id="KW-0805">Transcription regulation</keyword>
<dbReference type="InterPro" id="IPR003018">
    <property type="entry name" value="GAF"/>
</dbReference>
<dbReference type="PANTHER" id="PTHR44688:SF16">
    <property type="entry name" value="DNA-BINDING TRANSCRIPTIONAL ACTIVATOR DEVR_DOSR"/>
    <property type="match status" value="1"/>
</dbReference>
<protein>
    <submittedName>
        <fullName evidence="5">GAF domain-containing protein</fullName>
    </submittedName>
</protein>
<dbReference type="SUPFAM" id="SSF55781">
    <property type="entry name" value="GAF domain-like"/>
    <property type="match status" value="1"/>
</dbReference>
<feature type="domain" description="HTH luxR-type" evidence="4">
    <location>
        <begin position="222"/>
        <end position="287"/>
    </location>
</feature>
<dbReference type="CDD" id="cd06170">
    <property type="entry name" value="LuxR_C_like"/>
    <property type="match status" value="1"/>
</dbReference>
<reference evidence="5 6" key="1">
    <citation type="submission" date="2020-04" db="EMBL/GenBank/DDBJ databases">
        <title>Gordonia sp. nov. TBRC 11910.</title>
        <authorList>
            <person name="Suriyachadkun C."/>
        </authorList>
    </citation>
    <scope>NUCLEOTIDE SEQUENCE [LARGE SCALE GENOMIC DNA]</scope>
    <source>
        <strain evidence="5 6">TBRC 11910</strain>
    </source>
</reference>
<dbReference type="SUPFAM" id="SSF46894">
    <property type="entry name" value="C-terminal effector domain of the bipartite response regulators"/>
    <property type="match status" value="1"/>
</dbReference>
<accession>A0A848L5M8</accession>
<evidence type="ECO:0000313" key="6">
    <source>
        <dbReference type="Proteomes" id="UP000550729"/>
    </source>
</evidence>
<sequence length="292" mass="32333">MTSADRSPGTGAAQLHRFLGELRHADDDVLAQAISREVCVCLGFAKSMFSWVDGPDWLPAHVHVPERLRGFDDLRSAVDGSPIPLLRAPLEAGLVLRQQPYTLQRNEFHRDSYRPLVDLSNPAAYAAAPIVANGHTVGILHVDRHTSRIDDDDVHLLLMAARLAGVVVTAAHNRRRLRDRQAEVTRLVEDVLRVEDRNTRPQSLFGDASSAATTVTDRRPGASPPIASLSARERDILALVVTGATNRQIARELYITEGTVKTHVRRIFAKLGVHSRAQAAARFQRFDARYRS</sequence>
<dbReference type="GO" id="GO:0003677">
    <property type="term" value="F:DNA binding"/>
    <property type="evidence" value="ECO:0007669"/>
    <property type="project" value="UniProtKB-KW"/>
</dbReference>
<name>A0A848L5M8_9ACTN</name>
<dbReference type="Proteomes" id="UP000550729">
    <property type="component" value="Unassembled WGS sequence"/>
</dbReference>
<dbReference type="Pfam" id="PF01590">
    <property type="entry name" value="GAF"/>
    <property type="match status" value="1"/>
</dbReference>
<dbReference type="InterPro" id="IPR029016">
    <property type="entry name" value="GAF-like_dom_sf"/>
</dbReference>
<evidence type="ECO:0000256" key="3">
    <source>
        <dbReference type="ARBA" id="ARBA00023163"/>
    </source>
</evidence>